<evidence type="ECO:0000313" key="2">
    <source>
        <dbReference type="Proteomes" id="UP001597375"/>
    </source>
</evidence>
<dbReference type="EMBL" id="JBHUIT010000017">
    <property type="protein sequence ID" value="MFD2257124.1"/>
    <property type="molecule type" value="Genomic_DNA"/>
</dbReference>
<gene>
    <name evidence="1" type="ORF">ACFSSA_10580</name>
</gene>
<dbReference type="PANTHER" id="PTHR39186">
    <property type="entry name" value="DUF2071 FAMILY PROTEIN"/>
    <property type="match status" value="1"/>
</dbReference>
<comment type="caution">
    <text evidence="1">The sequence shown here is derived from an EMBL/GenBank/DDBJ whole genome shotgun (WGS) entry which is preliminary data.</text>
</comment>
<name>A0ABW5D9J0_9BACT</name>
<accession>A0ABW5D9J0</accession>
<reference evidence="2" key="1">
    <citation type="journal article" date="2019" name="Int. J. Syst. Evol. Microbiol.">
        <title>The Global Catalogue of Microorganisms (GCM) 10K type strain sequencing project: providing services to taxonomists for standard genome sequencing and annotation.</title>
        <authorList>
            <consortium name="The Broad Institute Genomics Platform"/>
            <consortium name="The Broad Institute Genome Sequencing Center for Infectious Disease"/>
            <person name="Wu L."/>
            <person name="Ma J."/>
        </authorList>
    </citation>
    <scope>NUCLEOTIDE SEQUENCE [LARGE SCALE GENOMIC DNA]</scope>
    <source>
        <strain evidence="2">CGMCC 4.7106</strain>
    </source>
</reference>
<dbReference type="InterPro" id="IPR023375">
    <property type="entry name" value="ADC_dom_sf"/>
</dbReference>
<dbReference type="InterPro" id="IPR018644">
    <property type="entry name" value="DUF2071"/>
</dbReference>
<evidence type="ECO:0000313" key="1">
    <source>
        <dbReference type="EMBL" id="MFD2257124.1"/>
    </source>
</evidence>
<dbReference type="Pfam" id="PF09844">
    <property type="entry name" value="DUF2071"/>
    <property type="match status" value="1"/>
</dbReference>
<dbReference type="PANTHER" id="PTHR39186:SF1">
    <property type="entry name" value="DUF2071 DOMAIN-CONTAINING PROTEIN"/>
    <property type="match status" value="1"/>
</dbReference>
<keyword evidence="2" id="KW-1185">Reference proteome</keyword>
<dbReference type="RefSeq" id="WP_386820410.1">
    <property type="nucleotide sequence ID" value="NZ_JBHUIT010000017.1"/>
</dbReference>
<organism evidence="1 2">
    <name type="scientific">Luteolibacter algae</name>
    <dbReference type="NCBI Taxonomy" id="454151"/>
    <lineage>
        <taxon>Bacteria</taxon>
        <taxon>Pseudomonadati</taxon>
        <taxon>Verrucomicrobiota</taxon>
        <taxon>Verrucomicrobiia</taxon>
        <taxon>Verrucomicrobiales</taxon>
        <taxon>Verrucomicrobiaceae</taxon>
        <taxon>Luteolibacter</taxon>
    </lineage>
</organism>
<dbReference type="Proteomes" id="UP001597375">
    <property type="component" value="Unassembled WGS sequence"/>
</dbReference>
<sequence>MQLPSQEQRLASCLRPAGRPVMKQCWAGLGFFHWSIEPEIIAGRLPKNLWLDTFDGKGWIGIVPFFMQRIRPAFCPPLPWLSWFHELNVRTYVYDENGRPGVWFFSLDCNQPIAVELARKAFHLPYEHAKMSSQTHDGRINYHSHRRSSSLPGADFDYPLAQDPRPAAPGTLEWFLVERYALYSTDSHGRLFSGRVHHRPYRIEPMQNAEYSRIPFQLNGFPSPLGTPQSMLAAAPVDVSVFPLKPV</sequence>
<proteinExistence type="predicted"/>
<dbReference type="SUPFAM" id="SSF160104">
    <property type="entry name" value="Acetoacetate decarboxylase-like"/>
    <property type="match status" value="1"/>
</dbReference>
<protein>
    <submittedName>
        <fullName evidence="1">YqjF family protein</fullName>
    </submittedName>
</protein>